<dbReference type="InterPro" id="IPR017853">
    <property type="entry name" value="GH"/>
</dbReference>
<evidence type="ECO:0000256" key="3">
    <source>
        <dbReference type="PIRSR" id="PIRSR003059-2"/>
    </source>
</evidence>
<dbReference type="SMART" id="SM00642">
    <property type="entry name" value="Aamy"/>
    <property type="match status" value="1"/>
</dbReference>
<gene>
    <name evidence="5" type="ORF">GRH90_17145</name>
</gene>
<keyword evidence="1" id="KW-0328">Glycosyltransferase</keyword>
<proteinExistence type="predicted"/>
<feature type="binding site" evidence="3">
    <location>
        <begin position="226"/>
        <end position="228"/>
    </location>
    <ligand>
        <name>substrate</name>
    </ligand>
</feature>
<dbReference type="Pfam" id="PF00128">
    <property type="entry name" value="Alpha-amylase"/>
    <property type="match status" value="1"/>
</dbReference>
<sequence>MEAITHLLEEIYTSSLTQAQLDTIKSKISFAKSTQQQPRKLHWDEQDIVLITYADQFMAAEQPTLATLTTFFEQRLQATFNLVHLLPFYPYSSDDGFSVIDYHQVNPIVGSWQHISRLNQSTRLMFDFVCNHISAHSKWLAGYQEQQTGFENFFINVPPATDLSTVTRPRTSPLLTPFTMKNGETRYLWTTFSADQVDLNFADPHVLISIIGVLLHYLTQGADYIRLDAVGYLWKEIGTRCIHLPKTHLLVKLMRAIVDEVAPGTVIITETNVPHKDNISYFGNGRDEAQMVYQFPLPPLVLHAIHNGSSRALRQWAATLDTGNHNITYFNFLASHDGVGMNPLRGILPEVEINSLVRDLESEGALVSYKQNTDGTTSPYEINVTFLDALNRRRDTDDTRLGRFMLAHAILLAFPGVPAVYIQSILGSRNDYEGVKAAGYNRAVNREKYPLKAIEAALQDETSLRARVFHHLSDLIQRRRGQPAFHPDAAMEVLEWDNALFAFHRRSPRQNILCVFNLSAKTMACTLPAGRYRDVVSYRQWAGGTPLNLEPYQFFWLETVA</sequence>
<dbReference type="Gene3D" id="3.20.20.80">
    <property type="entry name" value="Glycosidases"/>
    <property type="match status" value="1"/>
</dbReference>
<dbReference type="InterPro" id="IPR016377">
    <property type="entry name" value="Sucrose_GGa_phosphorylase-rel"/>
</dbReference>
<dbReference type="Pfam" id="PF16657">
    <property type="entry name" value="Malt_amylase_C"/>
    <property type="match status" value="1"/>
</dbReference>
<dbReference type="InterPro" id="IPR006047">
    <property type="entry name" value="GH13_cat_dom"/>
</dbReference>
<reference evidence="5 6" key="1">
    <citation type="submission" date="2019-12" db="EMBL/GenBank/DDBJ databases">
        <authorList>
            <person name="Lee S.D."/>
        </authorList>
    </citation>
    <scope>NUCLEOTIDE SEQUENCE [LARGE SCALE GENOMIC DNA]</scope>
    <source>
        <strain evidence="5 6">SAP-6</strain>
    </source>
</reference>
<evidence type="ECO:0000313" key="5">
    <source>
        <dbReference type="EMBL" id="NDL64461.1"/>
    </source>
</evidence>
<evidence type="ECO:0000256" key="1">
    <source>
        <dbReference type="ARBA" id="ARBA00022676"/>
    </source>
</evidence>
<dbReference type="RefSeq" id="WP_162367230.1">
    <property type="nucleotide sequence ID" value="NZ_WUBS01000012.1"/>
</dbReference>
<dbReference type="PANTHER" id="PTHR38784:SF1">
    <property type="entry name" value="SUCROSE PHOSPHORYLASE"/>
    <property type="match status" value="1"/>
</dbReference>
<dbReference type="GO" id="GO:0016757">
    <property type="term" value="F:glycosyltransferase activity"/>
    <property type="evidence" value="ECO:0007669"/>
    <property type="project" value="UniProtKB-KW"/>
</dbReference>
<dbReference type="EMBL" id="WUBS01000012">
    <property type="protein sequence ID" value="NDL64461.1"/>
    <property type="molecule type" value="Genomic_DNA"/>
</dbReference>
<evidence type="ECO:0000313" key="6">
    <source>
        <dbReference type="Proteomes" id="UP000461443"/>
    </source>
</evidence>
<feature type="domain" description="Glycosyl hydrolase family 13 catalytic" evidence="4">
    <location>
        <begin position="51"/>
        <end position="467"/>
    </location>
</feature>
<dbReference type="InterPro" id="IPR045857">
    <property type="entry name" value="O16G_dom_2"/>
</dbReference>
<dbReference type="CDD" id="cd11356">
    <property type="entry name" value="AmyAc_Sucrose_phosphorylase-like_1"/>
    <property type="match status" value="1"/>
</dbReference>
<dbReference type="PANTHER" id="PTHR38784">
    <property type="entry name" value="SUCROSE PHOSPHORYLASE"/>
    <property type="match status" value="1"/>
</dbReference>
<accession>A0A845SPE7</accession>
<feature type="binding site" evidence="3">
    <location>
        <position position="442"/>
    </location>
    <ligand>
        <name>substrate</name>
    </ligand>
</feature>
<dbReference type="InterPro" id="IPR033746">
    <property type="entry name" value="GGa_phosphorylase"/>
</dbReference>
<protein>
    <submittedName>
        <fullName evidence="5">Sugar phosphorylase</fullName>
    </submittedName>
</protein>
<feature type="binding site" evidence="3">
    <location>
        <position position="132"/>
    </location>
    <ligand>
        <name>substrate</name>
    </ligand>
</feature>
<keyword evidence="6" id="KW-1185">Reference proteome</keyword>
<name>A0A845SPE7_9GAMM</name>
<dbReference type="AlphaFoldDB" id="A0A845SPE7"/>
<dbReference type="Gene3D" id="3.90.400.10">
    <property type="entry name" value="Oligo-1,6-glucosidase, Domain 2"/>
    <property type="match status" value="1"/>
</dbReference>
<dbReference type="InterPro" id="IPR032091">
    <property type="entry name" value="Malt_amylase-like_C"/>
</dbReference>
<reference evidence="5 6" key="2">
    <citation type="submission" date="2020-02" db="EMBL/GenBank/DDBJ databases">
        <title>The new genus of Enterobacteriales.</title>
        <authorList>
            <person name="Kim I.S."/>
        </authorList>
    </citation>
    <scope>NUCLEOTIDE SEQUENCE [LARGE SCALE GENOMIC DNA]</scope>
    <source>
        <strain evidence="5 6">SAP-6</strain>
    </source>
</reference>
<dbReference type="PIRSF" id="PIRSF003059">
    <property type="entry name" value="Sucrose_phosphorylase"/>
    <property type="match status" value="1"/>
</dbReference>
<dbReference type="Gene3D" id="2.60.40.1180">
    <property type="entry name" value="Golgi alpha-mannosidase II"/>
    <property type="match status" value="1"/>
</dbReference>
<comment type="caution">
    <text evidence="5">The sequence shown here is derived from an EMBL/GenBank/DDBJ whole genome shotgun (WGS) entry which is preliminary data.</text>
</comment>
<feature type="binding site" evidence="3">
    <location>
        <begin position="336"/>
        <end position="337"/>
    </location>
    <ligand>
        <name>substrate</name>
    </ligand>
</feature>
<keyword evidence="2" id="KW-0808">Transferase</keyword>
<dbReference type="GO" id="GO:0005975">
    <property type="term" value="P:carbohydrate metabolic process"/>
    <property type="evidence" value="ECO:0007669"/>
    <property type="project" value="InterPro"/>
</dbReference>
<dbReference type="SUPFAM" id="SSF51445">
    <property type="entry name" value="(Trans)glycosidases"/>
    <property type="match status" value="1"/>
</dbReference>
<dbReference type="Proteomes" id="UP000461443">
    <property type="component" value="Unassembled WGS sequence"/>
</dbReference>
<evidence type="ECO:0000256" key="2">
    <source>
        <dbReference type="ARBA" id="ARBA00022679"/>
    </source>
</evidence>
<dbReference type="InterPro" id="IPR013780">
    <property type="entry name" value="Glyco_hydro_b"/>
</dbReference>
<organism evidence="5 6">
    <name type="scientific">Acerihabitans arboris</name>
    <dbReference type="NCBI Taxonomy" id="2691583"/>
    <lineage>
        <taxon>Bacteria</taxon>
        <taxon>Pseudomonadati</taxon>
        <taxon>Pseudomonadota</taxon>
        <taxon>Gammaproteobacteria</taxon>
        <taxon>Enterobacterales</taxon>
        <taxon>Pectobacteriaceae</taxon>
        <taxon>Acerihabitans</taxon>
    </lineage>
</organism>
<feature type="binding site" evidence="3">
    <location>
        <position position="94"/>
    </location>
    <ligand>
        <name>substrate</name>
    </ligand>
</feature>
<evidence type="ECO:0000259" key="4">
    <source>
        <dbReference type="SMART" id="SM00642"/>
    </source>
</evidence>